<reference evidence="3 5" key="1">
    <citation type="journal article" date="2021" name="Mol. Ecol.">
        <title>Polar bear-adapted Ursidibacter maritimus are remarkably conserved after generations in captivity.</title>
        <authorList>
            <person name="Espinosa-Gongora C."/>
            <person name="Hansen M.J."/>
            <person name="Bertelsen M.F."/>
            <person name="Bojesen A.M."/>
        </authorList>
    </citation>
    <scope>NUCLEOTIDE SEQUENCE</scope>
    <source>
        <strain evidence="3">Pb43105x</strain>
        <strain evidence="2 5">Pb43106</strain>
    </source>
</reference>
<dbReference type="NCBIfam" id="NF005338">
    <property type="entry name" value="PRK06856.1-4"/>
    <property type="match status" value="1"/>
</dbReference>
<dbReference type="GeneID" id="65549711"/>
<evidence type="ECO:0000313" key="5">
    <source>
        <dbReference type="Proteomes" id="UP001196379"/>
    </source>
</evidence>
<keyword evidence="1" id="KW-0808">Transferase</keyword>
<evidence type="ECO:0000256" key="1">
    <source>
        <dbReference type="PIRNR" id="PIRNR029225"/>
    </source>
</evidence>
<dbReference type="Proteomes" id="UP001196379">
    <property type="component" value="Unassembled WGS sequence"/>
</dbReference>
<dbReference type="OrthoDB" id="5682636at2"/>
<dbReference type="EMBL" id="JABUMC010000009">
    <property type="protein sequence ID" value="MBV6546693.1"/>
    <property type="molecule type" value="Genomic_DNA"/>
</dbReference>
<comment type="caution">
    <text evidence="3">The sequence shown here is derived from an EMBL/GenBank/DDBJ whole genome shotgun (WGS) entry which is preliminary data.</text>
</comment>
<dbReference type="EMBL" id="JABULY010000003">
    <property type="protein sequence ID" value="MBV6531895.1"/>
    <property type="molecule type" value="Genomic_DNA"/>
</dbReference>
<protein>
    <recommendedName>
        <fullName evidence="1">DNA polymerase III subunit psi</fullName>
    </recommendedName>
</protein>
<evidence type="ECO:0000313" key="4">
    <source>
        <dbReference type="Proteomes" id="UP000732858"/>
    </source>
</evidence>
<gene>
    <name evidence="2" type="ORF">HT657_07070</name>
    <name evidence="3" type="ORF">HT672_05245</name>
</gene>
<dbReference type="InterPro" id="IPR036654">
    <property type="entry name" value="DNA_pol_III_psi_sf"/>
</dbReference>
<evidence type="ECO:0000313" key="3">
    <source>
        <dbReference type="EMBL" id="MBV6546693.1"/>
    </source>
</evidence>
<dbReference type="Gene3D" id="3.40.50.10220">
    <property type="entry name" value="DNA polymerase III, psi subunit"/>
    <property type="match status" value="1"/>
</dbReference>
<dbReference type="PIRSF" id="PIRSF029225">
    <property type="entry name" value="DNA_pol_III_psi"/>
    <property type="match status" value="1"/>
</dbReference>
<name>A0A949SZR6_9PAST</name>
<sequence length="140" mass="16701">MNRRDFLLQEMNITQWVLTKPQVLKGDAQIRLAPHIKFVVVCEEDHQHTGLFQDILRALGLNTKQYQWLNMEQAVRLALTHSPYFWLIQPKQQAVAFTKKFANQTAWHNLSWQELQQTAHKRQFWQQIEPFTLNTENDCN</sequence>
<dbReference type="SUPFAM" id="SSF102220">
    <property type="entry name" value="DNA polymerase III psi subunit"/>
    <property type="match status" value="1"/>
</dbReference>
<dbReference type="GO" id="GO:0008408">
    <property type="term" value="F:3'-5' exonuclease activity"/>
    <property type="evidence" value="ECO:0007669"/>
    <property type="project" value="InterPro"/>
</dbReference>
<accession>A0A949SZR6</accession>
<dbReference type="AlphaFoldDB" id="A0A949SZR6"/>
<dbReference type="InterPro" id="IPR004615">
    <property type="entry name" value="DNA_pol_III_psi"/>
</dbReference>
<proteinExistence type="predicted"/>
<evidence type="ECO:0000313" key="2">
    <source>
        <dbReference type="EMBL" id="MBV6531895.1"/>
    </source>
</evidence>
<dbReference type="Pfam" id="PF03603">
    <property type="entry name" value="DNA_III_psi"/>
    <property type="match status" value="1"/>
</dbReference>
<dbReference type="RefSeq" id="WP_157403775.1">
    <property type="nucleotide sequence ID" value="NZ_JABULY010000003.1"/>
</dbReference>
<dbReference type="GO" id="GO:0006260">
    <property type="term" value="P:DNA replication"/>
    <property type="evidence" value="ECO:0007669"/>
    <property type="project" value="UniProtKB-KW"/>
</dbReference>
<keyword evidence="5" id="KW-1185">Reference proteome</keyword>
<organism evidence="3 4">
    <name type="scientific">Ursidibacter maritimus</name>
    <dbReference type="NCBI Taxonomy" id="1331689"/>
    <lineage>
        <taxon>Bacteria</taxon>
        <taxon>Pseudomonadati</taxon>
        <taxon>Pseudomonadota</taxon>
        <taxon>Gammaproteobacteria</taxon>
        <taxon>Pasteurellales</taxon>
        <taxon>Pasteurellaceae</taxon>
        <taxon>Ursidibacter</taxon>
    </lineage>
</organism>
<keyword evidence="1" id="KW-0235">DNA replication</keyword>
<keyword evidence="1" id="KW-0239">DNA-directed DNA polymerase</keyword>
<dbReference type="Proteomes" id="UP000732858">
    <property type="component" value="Unassembled WGS sequence"/>
</dbReference>
<keyword evidence="1" id="KW-0548">Nucleotidyltransferase</keyword>
<comment type="function">
    <text evidence="1">Part of the beta sliding clamp loading complex, which hydrolyzes ATP to load the beta clamp onto primed DNA to form the DNA replication pre-initiation complex. DNA polymerase III is a complex, multichain enzyme responsible for most of the replicative synthesis in bacteria. This DNA polymerase also exhibits 3' to 5' exonuclease activity.</text>
</comment>
<dbReference type="GO" id="GO:0003887">
    <property type="term" value="F:DNA-directed DNA polymerase activity"/>
    <property type="evidence" value="ECO:0007669"/>
    <property type="project" value="UniProtKB-KW"/>
</dbReference>